<name>D2UGM5_XANAP</name>
<dbReference type="AlphaFoldDB" id="D2UGM5"/>
<proteinExistence type="predicted"/>
<dbReference type="Proteomes" id="UP000001890">
    <property type="component" value="Chromosome"/>
</dbReference>
<evidence type="ECO:0000313" key="1">
    <source>
        <dbReference type="EMBL" id="CBA17536.1"/>
    </source>
</evidence>
<accession>D2UGM5</accession>
<sequence length="58" mass="6313">MGNEHTDAKTWPDDVEVYPATAQDLATYAHSRHALAQFQAPLLVSQTDTALSCSRPGQ</sequence>
<reference evidence="1 2" key="1">
    <citation type="journal article" date="2009" name="BMC Genomics">
        <title>The complete genome sequence of Xanthomonas albilineans provides new insights into the reductive genome evolution of the xylem-limited Xanthomonadaceae.</title>
        <authorList>
            <person name="Pieretti I."/>
            <person name="Royer M."/>
            <person name="Barbe V."/>
            <person name="Carrere S."/>
            <person name="Koebnik R."/>
            <person name="Cociancich S."/>
            <person name="Couloux A."/>
            <person name="Darrasse A."/>
            <person name="Gouzy J."/>
            <person name="Jacques M.A."/>
            <person name="Lauber E."/>
            <person name="Manceau C."/>
            <person name="Mangenot S."/>
            <person name="Poussier S."/>
            <person name="Segurens B."/>
            <person name="Szurek B."/>
            <person name="Verdier V."/>
            <person name="Arlat M."/>
            <person name="Rott P."/>
        </authorList>
    </citation>
    <scope>NUCLEOTIDE SEQUENCE [LARGE SCALE GENOMIC DNA]</scope>
    <source>
        <strain evidence="2">GPE PC73 / CFBP 7063</strain>
    </source>
</reference>
<organism evidence="1 2">
    <name type="scientific">Xanthomonas albilineans (strain GPE PC73 / CFBP 7063)</name>
    <dbReference type="NCBI Taxonomy" id="380358"/>
    <lineage>
        <taxon>Bacteria</taxon>
        <taxon>Pseudomonadati</taxon>
        <taxon>Pseudomonadota</taxon>
        <taxon>Gammaproteobacteria</taxon>
        <taxon>Lysobacterales</taxon>
        <taxon>Lysobacteraceae</taxon>
        <taxon>Xanthomonas</taxon>
    </lineage>
</organism>
<dbReference type="KEGG" id="xal:XALC_3059"/>
<dbReference type="STRING" id="380358.XALC_3059"/>
<protein>
    <submittedName>
        <fullName evidence="1">Uncharacterized protein</fullName>
    </submittedName>
</protein>
<dbReference type="RefSeq" id="WP_012917529.1">
    <property type="nucleotide sequence ID" value="NC_013722.1"/>
</dbReference>
<gene>
    <name evidence="1" type="ordered locus">XALc_3059</name>
</gene>
<dbReference type="EMBL" id="FP565176">
    <property type="protein sequence ID" value="CBA17536.1"/>
    <property type="molecule type" value="Genomic_DNA"/>
</dbReference>
<keyword evidence="2" id="KW-1185">Reference proteome</keyword>
<evidence type="ECO:0000313" key="2">
    <source>
        <dbReference type="Proteomes" id="UP000001890"/>
    </source>
</evidence>
<dbReference type="GeneID" id="57878540"/>